<name>A0AAD4CWQ1_ASPNN</name>
<keyword evidence="1" id="KW-0472">Membrane</keyword>
<reference evidence="2" key="2">
    <citation type="submission" date="2020-02" db="EMBL/GenBank/DDBJ databases">
        <authorList>
            <person name="Gilchrist C.L.M."/>
            <person name="Chooi Y.-H."/>
        </authorList>
    </citation>
    <scope>NUCLEOTIDE SEQUENCE</scope>
    <source>
        <strain evidence="2">MST-FP2251</strain>
    </source>
</reference>
<feature type="transmembrane region" description="Helical" evidence="1">
    <location>
        <begin position="10"/>
        <end position="28"/>
    </location>
</feature>
<reference evidence="2" key="1">
    <citation type="journal article" date="2019" name="Beilstein J. Org. Chem.">
        <title>Nanangenines: drimane sesquiterpenoids as the dominant metabolite cohort of a novel Australian fungus, Aspergillus nanangensis.</title>
        <authorList>
            <person name="Lacey H.J."/>
            <person name="Gilchrist C.L.M."/>
            <person name="Crombie A."/>
            <person name="Kalaitzis J.A."/>
            <person name="Vuong D."/>
            <person name="Rutledge P.J."/>
            <person name="Turner P."/>
            <person name="Pitt J.I."/>
            <person name="Lacey E."/>
            <person name="Chooi Y.H."/>
            <person name="Piggott A.M."/>
        </authorList>
    </citation>
    <scope>NUCLEOTIDE SEQUENCE</scope>
    <source>
        <strain evidence="2">MST-FP2251</strain>
    </source>
</reference>
<dbReference type="InterPro" id="IPR002654">
    <property type="entry name" value="Glyco_trans_25"/>
</dbReference>
<dbReference type="Proteomes" id="UP001194746">
    <property type="component" value="Unassembled WGS sequence"/>
</dbReference>
<evidence type="ECO:0000256" key="1">
    <source>
        <dbReference type="SAM" id="Phobius"/>
    </source>
</evidence>
<dbReference type="CDD" id="cd06532">
    <property type="entry name" value="Glyco_transf_25"/>
    <property type="match status" value="1"/>
</dbReference>
<keyword evidence="1" id="KW-1133">Transmembrane helix</keyword>
<gene>
    <name evidence="2" type="ORF">FE257_008887</name>
</gene>
<proteinExistence type="predicted"/>
<accession>A0AAD4CWQ1</accession>
<evidence type="ECO:0008006" key="4">
    <source>
        <dbReference type="Google" id="ProtNLM"/>
    </source>
</evidence>
<sequence>MASQKKSTRWLLYIVGATAFLLVLWPLYTARESLPVASEENSASTENPEYLEAVRNETLGVEKVFAINLRSRPDKQDAIILGSSLSGFQVDFIDGVTPDQVDPKSYPYKWNYDHKVTEYAARRAHVNAIQRVVKDRLGSAIIMEDDSDWDVGIKVQLQSFAMAVRAIQGTSDRTTASPYGDDWDIHWLGHCGMDCKTGLPYFLAPNDPTILPPAHFLPYWRDPPPIGRSDDARLTCIARDAVCSTFYMVSYRGAQRILAALSANPVGVADRVDLGAQFDVSLGRMCGDGYLRCFGVYPALMGGYRLGGSPSKGSDINQGGGEPGDNGVVPVSFGVKYSTLLNINRLLNGEETVHATWDDLPVPDIKPDDIPAVGGILQVPVLEA</sequence>
<dbReference type="AlphaFoldDB" id="A0AAD4CWQ1"/>
<protein>
    <recommendedName>
        <fullName evidence="4">LPS glycosyltransferase</fullName>
    </recommendedName>
</protein>
<evidence type="ECO:0000313" key="3">
    <source>
        <dbReference type="Proteomes" id="UP001194746"/>
    </source>
</evidence>
<keyword evidence="3" id="KW-1185">Reference proteome</keyword>
<dbReference type="EMBL" id="VCAU01000005">
    <property type="protein sequence ID" value="KAF9893916.1"/>
    <property type="molecule type" value="Genomic_DNA"/>
</dbReference>
<comment type="caution">
    <text evidence="2">The sequence shown here is derived from an EMBL/GenBank/DDBJ whole genome shotgun (WGS) entry which is preliminary data.</text>
</comment>
<organism evidence="2 3">
    <name type="scientific">Aspergillus nanangensis</name>
    <dbReference type="NCBI Taxonomy" id="2582783"/>
    <lineage>
        <taxon>Eukaryota</taxon>
        <taxon>Fungi</taxon>
        <taxon>Dikarya</taxon>
        <taxon>Ascomycota</taxon>
        <taxon>Pezizomycotina</taxon>
        <taxon>Eurotiomycetes</taxon>
        <taxon>Eurotiomycetidae</taxon>
        <taxon>Eurotiales</taxon>
        <taxon>Aspergillaceae</taxon>
        <taxon>Aspergillus</taxon>
        <taxon>Aspergillus subgen. Circumdati</taxon>
    </lineage>
</organism>
<evidence type="ECO:0000313" key="2">
    <source>
        <dbReference type="EMBL" id="KAF9893916.1"/>
    </source>
</evidence>
<keyword evidence="1" id="KW-0812">Transmembrane</keyword>